<keyword evidence="1" id="KW-0472">Membrane</keyword>
<keyword evidence="1" id="KW-1133">Transmembrane helix</keyword>
<feature type="transmembrane region" description="Helical" evidence="1">
    <location>
        <begin position="12"/>
        <end position="42"/>
    </location>
</feature>
<keyword evidence="1" id="KW-0812">Transmembrane</keyword>
<name>A0A2A5QT69_9EURY</name>
<organism evidence="2 3">
    <name type="scientific">Natrinema ejinorense</name>
    <dbReference type="NCBI Taxonomy" id="373386"/>
    <lineage>
        <taxon>Archaea</taxon>
        <taxon>Methanobacteriati</taxon>
        <taxon>Methanobacteriota</taxon>
        <taxon>Stenosarchaea group</taxon>
        <taxon>Halobacteria</taxon>
        <taxon>Halobacteriales</taxon>
        <taxon>Natrialbaceae</taxon>
        <taxon>Natrinema</taxon>
    </lineage>
</organism>
<keyword evidence="3" id="KW-1185">Reference proteome</keyword>
<gene>
    <name evidence="2" type="ORF">CP557_05105</name>
</gene>
<accession>A0A2A5QT69</accession>
<evidence type="ECO:0000313" key="3">
    <source>
        <dbReference type="Proteomes" id="UP000219689"/>
    </source>
</evidence>
<protein>
    <submittedName>
        <fullName evidence="2">Uncharacterized protein</fullName>
    </submittedName>
</protein>
<evidence type="ECO:0000256" key="1">
    <source>
        <dbReference type="SAM" id="Phobius"/>
    </source>
</evidence>
<dbReference type="EMBL" id="NXNI01000001">
    <property type="protein sequence ID" value="PCR89969.1"/>
    <property type="molecule type" value="Genomic_DNA"/>
</dbReference>
<proteinExistence type="predicted"/>
<evidence type="ECO:0000313" key="2">
    <source>
        <dbReference type="EMBL" id="PCR89969.1"/>
    </source>
</evidence>
<dbReference type="AlphaFoldDB" id="A0A2A5QT69"/>
<sequence length="69" mass="6901">MSLAVASGIAPSIVLFTVTTGIAAVASVMLTLFVLVLVGFAVAPLVSSTWVGQQNVSSTTGPHAEPSDD</sequence>
<reference evidence="2 3" key="1">
    <citation type="submission" date="2017-09" db="EMBL/GenBank/DDBJ databases">
        <title>Genome sequences of Natrinema ejinorence JCM 13890T.</title>
        <authorList>
            <person name="Roh S.W."/>
            <person name="Kim Y.B."/>
            <person name="Kim J.Y."/>
        </authorList>
    </citation>
    <scope>NUCLEOTIDE SEQUENCE [LARGE SCALE GENOMIC DNA]</scope>
    <source>
        <strain evidence="2 3">JCM 13890</strain>
    </source>
</reference>
<dbReference type="Proteomes" id="UP000219689">
    <property type="component" value="Unassembled WGS sequence"/>
</dbReference>
<comment type="caution">
    <text evidence="2">The sequence shown here is derived from an EMBL/GenBank/DDBJ whole genome shotgun (WGS) entry which is preliminary data.</text>
</comment>